<evidence type="ECO:0000313" key="3">
    <source>
        <dbReference type="EMBL" id="ELK30906.1"/>
    </source>
</evidence>
<feature type="region of interest" description="Disordered" evidence="1">
    <location>
        <begin position="1"/>
        <end position="21"/>
    </location>
</feature>
<dbReference type="EMBL" id="KB106582">
    <property type="protein sequence ID" value="ELK30906.1"/>
    <property type="molecule type" value="Genomic_DNA"/>
</dbReference>
<dbReference type="eggNOG" id="KOG2325">
    <property type="taxonomic scope" value="Eukaryota"/>
</dbReference>
<name>L5LXT4_MYODS</name>
<reference evidence="4" key="1">
    <citation type="journal article" date="2013" name="Science">
        <title>Comparative analysis of bat genomes provides insight into the evolution of flight and immunity.</title>
        <authorList>
            <person name="Zhang G."/>
            <person name="Cowled C."/>
            <person name="Shi Z."/>
            <person name="Huang Z."/>
            <person name="Bishop-Lilly K.A."/>
            <person name="Fang X."/>
            <person name="Wynne J.W."/>
            <person name="Xiong Z."/>
            <person name="Baker M.L."/>
            <person name="Zhao W."/>
            <person name="Tachedjian M."/>
            <person name="Zhu Y."/>
            <person name="Zhou P."/>
            <person name="Jiang X."/>
            <person name="Ng J."/>
            <person name="Yang L."/>
            <person name="Wu L."/>
            <person name="Xiao J."/>
            <person name="Feng Y."/>
            <person name="Chen Y."/>
            <person name="Sun X."/>
            <person name="Zhang Y."/>
            <person name="Marsh G.A."/>
            <person name="Crameri G."/>
            <person name="Broder C.C."/>
            <person name="Frey K.G."/>
            <person name="Wang L.F."/>
            <person name="Wang J."/>
        </authorList>
    </citation>
    <scope>NUCLEOTIDE SEQUENCE [LARGE SCALE GENOMIC DNA]</scope>
</reference>
<proteinExistence type="predicted"/>
<dbReference type="AlphaFoldDB" id="L5LXT4"/>
<gene>
    <name evidence="3" type="ORF">MDA_GLEAN10021162</name>
</gene>
<dbReference type="Proteomes" id="UP000010556">
    <property type="component" value="Unassembled WGS sequence"/>
</dbReference>
<keyword evidence="2" id="KW-0812">Transmembrane</keyword>
<protein>
    <submittedName>
        <fullName evidence="3">Major facilitator superfamily domain-containing protein 8</fullName>
    </submittedName>
</protein>
<feature type="transmembrane region" description="Helical" evidence="2">
    <location>
        <begin position="39"/>
        <end position="61"/>
    </location>
</feature>
<accession>L5LXT4</accession>
<sequence length="84" mass="8990">MAGLGVQAEQEPLLGDRTPGSSILTPLTMDMYAWTREQAVLYDGIILAALGIEAVIIFMGVKSLAKKSEEKATLQLLLPLSPFG</sequence>
<evidence type="ECO:0000256" key="2">
    <source>
        <dbReference type="SAM" id="Phobius"/>
    </source>
</evidence>
<organism evidence="3 4">
    <name type="scientific">Myotis davidii</name>
    <name type="common">David's myotis</name>
    <dbReference type="NCBI Taxonomy" id="225400"/>
    <lineage>
        <taxon>Eukaryota</taxon>
        <taxon>Metazoa</taxon>
        <taxon>Chordata</taxon>
        <taxon>Craniata</taxon>
        <taxon>Vertebrata</taxon>
        <taxon>Euteleostomi</taxon>
        <taxon>Mammalia</taxon>
        <taxon>Eutheria</taxon>
        <taxon>Laurasiatheria</taxon>
        <taxon>Chiroptera</taxon>
        <taxon>Yangochiroptera</taxon>
        <taxon>Vespertilionidae</taxon>
        <taxon>Myotis</taxon>
    </lineage>
</organism>
<keyword evidence="2" id="KW-1133">Transmembrane helix</keyword>
<keyword evidence="2" id="KW-0472">Membrane</keyword>
<evidence type="ECO:0000256" key="1">
    <source>
        <dbReference type="SAM" id="MobiDB-lite"/>
    </source>
</evidence>
<evidence type="ECO:0000313" key="4">
    <source>
        <dbReference type="Proteomes" id="UP000010556"/>
    </source>
</evidence>
<keyword evidence="4" id="KW-1185">Reference proteome</keyword>